<dbReference type="Proteomes" id="UP000070377">
    <property type="component" value="Unassembled WGS sequence"/>
</dbReference>
<protein>
    <submittedName>
        <fullName evidence="1">Uncharacterized protein</fullName>
    </submittedName>
</protein>
<dbReference type="PATRIC" id="fig|45634.12.peg.733"/>
<organism evidence="1 2">
    <name type="scientific">Streptococcus cristatus</name>
    <dbReference type="NCBI Taxonomy" id="45634"/>
    <lineage>
        <taxon>Bacteria</taxon>
        <taxon>Bacillati</taxon>
        <taxon>Bacillota</taxon>
        <taxon>Bacilli</taxon>
        <taxon>Lactobacillales</taxon>
        <taxon>Streptococcaceae</taxon>
        <taxon>Streptococcus</taxon>
    </lineage>
</organism>
<comment type="caution">
    <text evidence="1">The sequence shown here is derived from an EMBL/GenBank/DDBJ whole genome shotgun (WGS) entry which is preliminary data.</text>
</comment>
<accession>A0A139N3R8</accession>
<evidence type="ECO:0000313" key="1">
    <source>
        <dbReference type="EMBL" id="KXT70424.1"/>
    </source>
</evidence>
<sequence length="50" mass="5891">MLFFSKDLRPAKKQFLAIPTYFLYDRTINAASKALEDQFLVLHSKISRKE</sequence>
<evidence type="ECO:0000313" key="2">
    <source>
        <dbReference type="Proteomes" id="UP000070377"/>
    </source>
</evidence>
<reference evidence="1 2" key="1">
    <citation type="submission" date="2016-01" db="EMBL/GenBank/DDBJ databases">
        <title>Highly variable Streptococcus oralis are common among viridans streptococci isolated from primates.</title>
        <authorList>
            <person name="Denapaite D."/>
            <person name="Rieger M."/>
            <person name="Koendgen S."/>
            <person name="Brueckner R."/>
            <person name="Ochigava I."/>
            <person name="Kappeler P."/>
            <person name="Maetz-Rensing K."/>
            <person name="Leendertz F."/>
            <person name="Hakenbeck R."/>
        </authorList>
    </citation>
    <scope>NUCLEOTIDE SEQUENCE [LARGE SCALE GENOMIC DNA]</scope>
    <source>
        <strain evidence="1 2">DD08</strain>
    </source>
</reference>
<dbReference type="EMBL" id="LQRD01000026">
    <property type="protein sequence ID" value="KXT70424.1"/>
    <property type="molecule type" value="Genomic_DNA"/>
</dbReference>
<proteinExistence type="predicted"/>
<name>A0A139N3R8_STRCR</name>
<dbReference type="STRING" id="45634.SCRDD08_00702"/>
<gene>
    <name evidence="1" type="ORF">SCRDD08_00702</name>
</gene>
<dbReference type="AlphaFoldDB" id="A0A139N3R8"/>